<name>A0ABX6NJX2_9BACT</name>
<gene>
    <name evidence="1" type="ORF">E8L03_19445</name>
</gene>
<dbReference type="Proteomes" id="UP000503251">
    <property type="component" value="Chromosome"/>
</dbReference>
<sequence>MPADNKTLDKSIKVIEQSLPEILKRSPSPDLISFEQLGLKDAPPSVPYILELTGAIRKTQGTSNVYVLETTRDKQERYLSDLRECINTILVKLKENPFNRLSKNEITPILQEYNLDPYYYSILQILSLEHLAVSVGAGRTGGFELYTTKTQDKTIDDTAKDLSKFKDGEKKAQEKKHESKLYPYAHEILSQEGYQAVTLGVKRRLPGRWNTPDVIGYRLNRFSVLCGAEMEVVTVEVKWQVDKEAIAEAHSHQRKAHKSYLMAHQELMDIDGPSICDLGEKGIGLICLINNQFFIHSHPRANSISLKDIDDFLNDALETEDRKSLQEEIAQAFCSGALSPLLPSS</sequence>
<keyword evidence="2" id="KW-1185">Reference proteome</keyword>
<dbReference type="RefSeq" id="WP_171268264.1">
    <property type="nucleotide sequence ID" value="NZ_CP039543.1"/>
</dbReference>
<protein>
    <submittedName>
        <fullName evidence="1">Uncharacterized protein</fullName>
    </submittedName>
</protein>
<organism evidence="1 2">
    <name type="scientific">Oceanidesulfovibrio marinus</name>
    <dbReference type="NCBI Taxonomy" id="370038"/>
    <lineage>
        <taxon>Bacteria</taxon>
        <taxon>Pseudomonadati</taxon>
        <taxon>Thermodesulfobacteriota</taxon>
        <taxon>Desulfovibrionia</taxon>
        <taxon>Desulfovibrionales</taxon>
        <taxon>Desulfovibrionaceae</taxon>
        <taxon>Oceanidesulfovibrio</taxon>
    </lineage>
</organism>
<accession>A0ABX6NJX2</accession>
<evidence type="ECO:0000313" key="2">
    <source>
        <dbReference type="Proteomes" id="UP000503251"/>
    </source>
</evidence>
<evidence type="ECO:0000313" key="1">
    <source>
        <dbReference type="EMBL" id="QJT10952.1"/>
    </source>
</evidence>
<dbReference type="EMBL" id="CP039543">
    <property type="protein sequence ID" value="QJT10952.1"/>
    <property type="molecule type" value="Genomic_DNA"/>
</dbReference>
<reference evidence="1 2" key="1">
    <citation type="submission" date="2019-04" db="EMBL/GenBank/DDBJ databases">
        <title>Isolation and culture of sulfate reducing bacteria from the cold seep of the South China Sea.</title>
        <authorList>
            <person name="Sun C."/>
            <person name="Liu R."/>
        </authorList>
    </citation>
    <scope>NUCLEOTIDE SEQUENCE [LARGE SCALE GENOMIC DNA]</scope>
    <source>
        <strain evidence="1 2">CS1</strain>
    </source>
</reference>
<proteinExistence type="predicted"/>